<evidence type="ECO:0000256" key="2">
    <source>
        <dbReference type="SAM" id="SignalP"/>
    </source>
</evidence>
<dbReference type="InterPro" id="IPR036779">
    <property type="entry name" value="LysM_dom_sf"/>
</dbReference>
<dbReference type="SMART" id="SM00257">
    <property type="entry name" value="LysM"/>
    <property type="match status" value="1"/>
</dbReference>
<feature type="signal peptide" evidence="2">
    <location>
        <begin position="1"/>
        <end position="31"/>
    </location>
</feature>
<dbReference type="EMBL" id="AZER01000008">
    <property type="protein sequence ID" value="KRL28446.1"/>
    <property type="molecule type" value="Genomic_DNA"/>
</dbReference>
<organism evidence="4 5">
    <name type="scientific">Limosilactobacillus frumenti DSM 13145</name>
    <dbReference type="NCBI Taxonomy" id="1423746"/>
    <lineage>
        <taxon>Bacteria</taxon>
        <taxon>Bacillati</taxon>
        <taxon>Bacillota</taxon>
        <taxon>Bacilli</taxon>
        <taxon>Lactobacillales</taxon>
        <taxon>Lactobacillaceae</taxon>
        <taxon>Limosilactobacillus</taxon>
    </lineage>
</organism>
<evidence type="ECO:0000256" key="1">
    <source>
        <dbReference type="SAM" id="MobiDB-lite"/>
    </source>
</evidence>
<dbReference type="PROSITE" id="PS51782">
    <property type="entry name" value="LYSM"/>
    <property type="match status" value="1"/>
</dbReference>
<feature type="domain" description="LysM" evidence="3">
    <location>
        <begin position="33"/>
        <end position="80"/>
    </location>
</feature>
<accession>A0A0R1P7I9</accession>
<dbReference type="AlphaFoldDB" id="A0A0R1P7I9"/>
<proteinExistence type="predicted"/>
<dbReference type="InterPro" id="IPR018392">
    <property type="entry name" value="LysM"/>
</dbReference>
<dbReference type="SUPFAM" id="SSF54106">
    <property type="entry name" value="LysM domain"/>
    <property type="match status" value="1"/>
</dbReference>
<feature type="compositionally biased region" description="Low complexity" evidence="1">
    <location>
        <begin position="93"/>
        <end position="113"/>
    </location>
</feature>
<comment type="caution">
    <text evidence="4">The sequence shown here is derived from an EMBL/GenBank/DDBJ whole genome shotgun (WGS) entry which is preliminary data.</text>
</comment>
<protein>
    <submittedName>
        <fullName evidence="4">Peptidoglycan-binding protein</fullName>
    </submittedName>
</protein>
<keyword evidence="2" id="KW-0732">Signal</keyword>
<dbReference type="CDD" id="cd00118">
    <property type="entry name" value="LysM"/>
    <property type="match status" value="1"/>
</dbReference>
<dbReference type="STRING" id="1423746.FD27_GL000148"/>
<dbReference type="RefSeq" id="WP_057748659.1">
    <property type="nucleotide sequence ID" value="NZ_AZER01000008.1"/>
</dbReference>
<dbReference type="OrthoDB" id="117366at2"/>
<dbReference type="Pfam" id="PF01476">
    <property type="entry name" value="LysM"/>
    <property type="match status" value="1"/>
</dbReference>
<feature type="region of interest" description="Disordered" evidence="1">
    <location>
        <begin position="86"/>
        <end position="113"/>
    </location>
</feature>
<name>A0A0R1P7I9_9LACO</name>
<evidence type="ECO:0000259" key="3">
    <source>
        <dbReference type="PROSITE" id="PS51782"/>
    </source>
</evidence>
<evidence type="ECO:0000313" key="5">
    <source>
        <dbReference type="Proteomes" id="UP000051445"/>
    </source>
</evidence>
<dbReference type="Proteomes" id="UP000051445">
    <property type="component" value="Unassembled WGS sequence"/>
</dbReference>
<evidence type="ECO:0000313" key="4">
    <source>
        <dbReference type="EMBL" id="KRL28446.1"/>
    </source>
</evidence>
<reference evidence="4 5" key="1">
    <citation type="journal article" date="2015" name="Genome Announc.">
        <title>Expanding the biotechnology potential of lactobacilli through comparative genomics of 213 strains and associated genera.</title>
        <authorList>
            <person name="Sun Z."/>
            <person name="Harris H.M."/>
            <person name="McCann A."/>
            <person name="Guo C."/>
            <person name="Argimon S."/>
            <person name="Zhang W."/>
            <person name="Yang X."/>
            <person name="Jeffery I.B."/>
            <person name="Cooney J.C."/>
            <person name="Kagawa T.F."/>
            <person name="Liu W."/>
            <person name="Song Y."/>
            <person name="Salvetti E."/>
            <person name="Wrobel A."/>
            <person name="Rasinkangas P."/>
            <person name="Parkhill J."/>
            <person name="Rea M.C."/>
            <person name="O'Sullivan O."/>
            <person name="Ritari J."/>
            <person name="Douillard F.P."/>
            <person name="Paul Ross R."/>
            <person name="Yang R."/>
            <person name="Briner A.E."/>
            <person name="Felis G.E."/>
            <person name="de Vos W.M."/>
            <person name="Barrangou R."/>
            <person name="Klaenhammer T.R."/>
            <person name="Caufield P.W."/>
            <person name="Cui Y."/>
            <person name="Zhang H."/>
            <person name="O'Toole P.W."/>
        </authorList>
    </citation>
    <scope>NUCLEOTIDE SEQUENCE [LARGE SCALE GENOMIC DNA]</scope>
    <source>
        <strain evidence="4 5">DSM 13145</strain>
    </source>
</reference>
<sequence length="188" mass="20477">MISKKNFAKVSAAVLGAVALGTAANVVSANADTVYTVKSGDTLSSISFKFNKDNSLVNKIAQKNNISDINKIYVGEKLLIKSDGEIQPVSDQNSNNGSKTNSNNNSQAASTNLSSQEQAAKDWIAYHESRGQYNVTNGQYIGKYQLSASYLNGDYSPANQERVADQYVASRYGSWVNAQQHWMANGWY</sequence>
<gene>
    <name evidence="4" type="ORF">FD27_GL000148</name>
</gene>
<keyword evidence="5" id="KW-1185">Reference proteome</keyword>
<feature type="chain" id="PRO_5006408841" evidence="2">
    <location>
        <begin position="32"/>
        <end position="188"/>
    </location>
</feature>
<dbReference type="Gene3D" id="3.10.350.10">
    <property type="entry name" value="LysM domain"/>
    <property type="match status" value="1"/>
</dbReference>
<dbReference type="PATRIC" id="fig|1423746.3.peg.151"/>